<reference evidence="7" key="1">
    <citation type="submission" date="2020-04" db="EMBL/GenBank/DDBJ databases">
        <authorList>
            <person name="Neveu A P."/>
        </authorList>
    </citation>
    <scope>NUCLEOTIDE SEQUENCE</scope>
    <source>
        <tissue evidence="7">Whole embryo</tissue>
    </source>
</reference>
<dbReference type="InterPro" id="IPR035963">
    <property type="entry name" value="FERM_2"/>
</dbReference>
<dbReference type="PANTHER" id="PTHR23280">
    <property type="entry name" value="4.1 G PROTEIN"/>
    <property type="match status" value="1"/>
</dbReference>
<dbReference type="Pfam" id="PF13920">
    <property type="entry name" value="zf-C3HC4_3"/>
    <property type="match status" value="1"/>
</dbReference>
<dbReference type="InterPro" id="IPR019749">
    <property type="entry name" value="Band_41_domain"/>
</dbReference>
<dbReference type="Gene3D" id="3.30.40.10">
    <property type="entry name" value="Zinc/RING finger domain, C3HC4 (zinc finger)"/>
    <property type="match status" value="1"/>
</dbReference>
<evidence type="ECO:0000313" key="7">
    <source>
        <dbReference type="EMBL" id="CAB3264135.1"/>
    </source>
</evidence>
<dbReference type="SUPFAM" id="SSF57850">
    <property type="entry name" value="RING/U-box"/>
    <property type="match status" value="1"/>
</dbReference>
<evidence type="ECO:0000256" key="4">
    <source>
        <dbReference type="PROSITE-ProRule" id="PRU00175"/>
    </source>
</evidence>
<dbReference type="FunFam" id="1.10.1170.10:FF:000002">
    <property type="entry name" value="Baculoviral IAP repeat containing 7"/>
    <property type="match status" value="1"/>
</dbReference>
<feature type="domain" description="RING-type" evidence="6">
    <location>
        <begin position="433"/>
        <end position="468"/>
    </location>
</feature>
<dbReference type="PROSITE" id="PS50089">
    <property type="entry name" value="ZF_RING_2"/>
    <property type="match status" value="1"/>
</dbReference>
<dbReference type="GO" id="GO:0004842">
    <property type="term" value="F:ubiquitin-protein transferase activity"/>
    <property type="evidence" value="ECO:0007669"/>
    <property type="project" value="TreeGrafter"/>
</dbReference>
<keyword evidence="1" id="KW-0479">Metal-binding</keyword>
<dbReference type="SUPFAM" id="SSF47031">
    <property type="entry name" value="Second domain of FERM"/>
    <property type="match status" value="1"/>
</dbReference>
<dbReference type="Pfam" id="PF00373">
    <property type="entry name" value="FERM_M"/>
    <property type="match status" value="1"/>
</dbReference>
<evidence type="ECO:0000256" key="1">
    <source>
        <dbReference type="ARBA" id="ARBA00022723"/>
    </source>
</evidence>
<evidence type="ECO:0000256" key="2">
    <source>
        <dbReference type="ARBA" id="ARBA00022771"/>
    </source>
</evidence>
<dbReference type="InterPro" id="IPR000299">
    <property type="entry name" value="FERM_domain"/>
</dbReference>
<dbReference type="EMBL" id="LR788273">
    <property type="protein sequence ID" value="CAB3264135.1"/>
    <property type="molecule type" value="mRNA"/>
</dbReference>
<proteinExistence type="evidence at transcript level"/>
<dbReference type="SMART" id="SM00295">
    <property type="entry name" value="B41"/>
    <property type="match status" value="1"/>
</dbReference>
<sequence length="525" mass="59374">MNRLVVKEVLSKMSLQLDLSNWQSGQILCLVSRPDSVVIEVEVDKNAIGQEILDKVCASIGTVEKDYFGLQYYSPKREPLWLNLRNRVIGKVSGQTPFRLRLRVKYFVETHYLLQESTRRIFYLQLKQDFMEGKLEVGAEILPTILALIAQAETGDVMSHDQSSDTLEMYTNLYPQEHCPLTVTDFNRIHQQHSLLKGVSKNSAISKFLSTVATLPTYGTDTYVMKQEILPSTGSGRGTNSPVMNRSQLVNVAFRIGPQGIEVTKEGDSESKRIPFQAVQLATHAGKTIDIHVYQDDGSIKTLVFRANSDSQSNALYRMITEMLAFYTWDTVHSSVIHQHSLDFKGHFLALFRPNVSDMDKQYIFDVQRTSREAHDNARRILYRRQLKMKTVAAEQAKFDSETPDNTVKNMNDSVEAEMLQERLQTISDALSCRICFDSEIECAFVPCGHQVCCKSCAERCQNCPICRKPVTKTLVVFLPITKELVNSGLISPEVESMPPMEEDSCQECLQTSIQTQTLATVEPV</sequence>
<dbReference type="Gene3D" id="3.10.20.90">
    <property type="entry name" value="Phosphatidylinositol 3-kinase Catalytic Subunit, Chain A, domain 1"/>
    <property type="match status" value="1"/>
</dbReference>
<dbReference type="CDD" id="cd14473">
    <property type="entry name" value="FERM_B-lobe"/>
    <property type="match status" value="1"/>
</dbReference>
<keyword evidence="3" id="KW-0862">Zinc</keyword>
<dbReference type="SUPFAM" id="SSF54236">
    <property type="entry name" value="Ubiquitin-like"/>
    <property type="match status" value="1"/>
</dbReference>
<protein>
    <submittedName>
        <fullName evidence="7">E3 ubiquitin-protein ligase MYLIP</fullName>
    </submittedName>
</protein>
<dbReference type="CDD" id="cd17104">
    <property type="entry name" value="FERM_F1_MYLIP"/>
    <property type="match status" value="1"/>
</dbReference>
<dbReference type="InterPro" id="IPR014352">
    <property type="entry name" value="FERM/acyl-CoA-bd_prot_sf"/>
</dbReference>
<evidence type="ECO:0000259" key="5">
    <source>
        <dbReference type="PROSITE" id="PS50057"/>
    </source>
</evidence>
<evidence type="ECO:0000256" key="3">
    <source>
        <dbReference type="ARBA" id="ARBA00022833"/>
    </source>
</evidence>
<dbReference type="PROSITE" id="PS50057">
    <property type="entry name" value="FERM_3"/>
    <property type="match status" value="1"/>
</dbReference>
<feature type="domain" description="FERM" evidence="5">
    <location>
        <begin position="27"/>
        <end position="331"/>
    </location>
</feature>
<dbReference type="GO" id="GO:0006511">
    <property type="term" value="P:ubiquitin-dependent protein catabolic process"/>
    <property type="evidence" value="ECO:0007669"/>
    <property type="project" value="TreeGrafter"/>
</dbReference>
<gene>
    <name evidence="7" type="primary">Mylip</name>
</gene>
<evidence type="ECO:0000259" key="6">
    <source>
        <dbReference type="PROSITE" id="PS50089"/>
    </source>
</evidence>
<dbReference type="PRINTS" id="PR00935">
    <property type="entry name" value="BAND41"/>
</dbReference>
<dbReference type="InterPro" id="IPR018979">
    <property type="entry name" value="FERM_N"/>
</dbReference>
<dbReference type="Pfam" id="PF09379">
    <property type="entry name" value="FERM_N"/>
    <property type="match status" value="1"/>
</dbReference>
<dbReference type="InterPro" id="IPR013083">
    <property type="entry name" value="Znf_RING/FYVE/PHD"/>
</dbReference>
<keyword evidence="2 4" id="KW-0863">Zinc-finger</keyword>
<dbReference type="CDD" id="cd16510">
    <property type="entry name" value="RING-HC_IAPs"/>
    <property type="match status" value="1"/>
</dbReference>
<dbReference type="GO" id="GO:0008270">
    <property type="term" value="F:zinc ion binding"/>
    <property type="evidence" value="ECO:0007669"/>
    <property type="project" value="UniProtKB-KW"/>
</dbReference>
<name>A0A6F9DMI9_9ASCI</name>
<dbReference type="PANTHER" id="PTHR23280:SF13">
    <property type="entry name" value="E3 UBIQUITIN-PROTEIN LIGASE MYLIP"/>
    <property type="match status" value="1"/>
</dbReference>
<dbReference type="InterPro" id="IPR001841">
    <property type="entry name" value="Znf_RING"/>
</dbReference>
<dbReference type="Gene3D" id="1.20.80.10">
    <property type="match status" value="1"/>
</dbReference>
<dbReference type="InterPro" id="IPR029071">
    <property type="entry name" value="Ubiquitin-like_domsf"/>
</dbReference>
<dbReference type="AlphaFoldDB" id="A0A6F9DMI9"/>
<organism evidence="7">
    <name type="scientific">Phallusia mammillata</name>
    <dbReference type="NCBI Taxonomy" id="59560"/>
    <lineage>
        <taxon>Eukaryota</taxon>
        <taxon>Metazoa</taxon>
        <taxon>Chordata</taxon>
        <taxon>Tunicata</taxon>
        <taxon>Ascidiacea</taxon>
        <taxon>Phlebobranchia</taxon>
        <taxon>Ascidiidae</taxon>
        <taxon>Phallusia</taxon>
    </lineage>
</organism>
<dbReference type="InterPro" id="IPR019748">
    <property type="entry name" value="FERM_central"/>
</dbReference>
<accession>A0A6F9DMI9</accession>